<evidence type="ECO:0000313" key="5">
    <source>
        <dbReference type="EMBL" id="BAV39549.1"/>
    </source>
</evidence>
<evidence type="ECO:0008006" key="7">
    <source>
        <dbReference type="Google" id="ProtNLM"/>
    </source>
</evidence>
<dbReference type="PANTHER" id="PTHR37042:SF4">
    <property type="entry name" value="OUTER MEMBRANE PROTEIN RV1973"/>
    <property type="match status" value="1"/>
</dbReference>
<name>A0A1B4XXM3_MYCUL</name>
<dbReference type="EMBL" id="AP017624">
    <property type="protein sequence ID" value="BAV39549.1"/>
    <property type="molecule type" value="Genomic_DNA"/>
</dbReference>
<gene>
    <name evidence="5" type="ORF">SHTP_0146</name>
</gene>
<comment type="subcellular location">
    <subcellularLocation>
        <location evidence="1">Membrane</location>
    </subcellularLocation>
</comment>
<protein>
    <recommendedName>
        <fullName evidence="7">Mce associated membrane protein</fullName>
    </recommendedName>
</protein>
<feature type="transmembrane region" description="Helical" evidence="4">
    <location>
        <begin position="128"/>
        <end position="148"/>
    </location>
</feature>
<evidence type="ECO:0000256" key="3">
    <source>
        <dbReference type="SAM" id="MobiDB-lite"/>
    </source>
</evidence>
<evidence type="ECO:0000256" key="2">
    <source>
        <dbReference type="ARBA" id="ARBA00023136"/>
    </source>
</evidence>
<dbReference type="GO" id="GO:0016020">
    <property type="term" value="C:membrane"/>
    <property type="evidence" value="ECO:0007669"/>
    <property type="project" value="UniProtKB-SubCell"/>
</dbReference>
<sequence>MEGKDDGCISPQEGGTTRKPRRVGPDAKAKAGRTSATTDAAAQPGPDPTRDPVSDSPETCGGDHGGNTIGRAPGAAEPSSQETELEVDHDDLDPGIQACAAAGDGPDPALEPGHDVTPQRRARSRTKVAAALAAAAVLAGTAALGWLWKEQRDNEIAGRQALSAALRFTENLTTIDSANIDENFRETIDGSTGEFKEMYLKSSAALQQALRENKASAHGVVVESAIKSTSPDTVVVVLFVDQSVSNARAPEPRLDRSRVEVTMKKVDGRWLAAKVELP</sequence>
<proteinExistence type="predicted"/>
<dbReference type="RefSeq" id="WP_231991249.1">
    <property type="nucleotide sequence ID" value="NZ_AP017635.1"/>
</dbReference>
<organism evidence="5 6">
    <name type="scientific">Mycobacterium ulcerans subsp. shinshuense</name>
    <dbReference type="NCBI Taxonomy" id="1124626"/>
    <lineage>
        <taxon>Bacteria</taxon>
        <taxon>Bacillati</taxon>
        <taxon>Actinomycetota</taxon>
        <taxon>Actinomycetes</taxon>
        <taxon>Mycobacteriales</taxon>
        <taxon>Mycobacteriaceae</taxon>
        <taxon>Mycobacterium</taxon>
        <taxon>Mycobacterium ulcerans group</taxon>
    </lineage>
</organism>
<feature type="compositionally biased region" description="Acidic residues" evidence="3">
    <location>
        <begin position="83"/>
        <end position="93"/>
    </location>
</feature>
<feature type="region of interest" description="Disordered" evidence="3">
    <location>
        <begin position="1"/>
        <end position="119"/>
    </location>
</feature>
<reference evidence="5 6" key="1">
    <citation type="submission" date="2016-08" db="EMBL/GenBank/DDBJ databases">
        <title>Complete genome sequence of Mycobacterium shinshuense, a subspecies of M. ulcerans.</title>
        <authorList>
            <person name="Yoshida M."/>
            <person name="Ogura Y."/>
            <person name="Hayashi T."/>
            <person name="Hoshino Y."/>
        </authorList>
    </citation>
    <scope>NUCLEOTIDE SEQUENCE [LARGE SCALE GENOMIC DNA]</scope>
    <source>
        <strain evidence="6">ATCC 33728</strain>
    </source>
</reference>
<evidence type="ECO:0000256" key="4">
    <source>
        <dbReference type="SAM" id="Phobius"/>
    </source>
</evidence>
<dbReference type="PANTHER" id="PTHR37042">
    <property type="entry name" value="OUTER MEMBRANE PROTEIN RV1973"/>
    <property type="match status" value="1"/>
</dbReference>
<evidence type="ECO:0000313" key="6">
    <source>
        <dbReference type="Proteomes" id="UP000218067"/>
    </source>
</evidence>
<keyword evidence="4" id="KW-0812">Transmembrane</keyword>
<dbReference type="AlphaFoldDB" id="A0A1B4XXM3"/>
<accession>A0A1B4XXM3</accession>
<keyword evidence="2 4" id="KW-0472">Membrane</keyword>
<dbReference type="Proteomes" id="UP000218067">
    <property type="component" value="Chromosome"/>
</dbReference>
<keyword evidence="4" id="KW-1133">Transmembrane helix</keyword>
<evidence type="ECO:0000256" key="1">
    <source>
        <dbReference type="ARBA" id="ARBA00004370"/>
    </source>
</evidence>